<dbReference type="Pfam" id="PF13578">
    <property type="entry name" value="Methyltransf_24"/>
    <property type="match status" value="1"/>
</dbReference>
<sequence length="174" mass="20102">MTVQSRFDIAKHLSGYGIEIGVFRGVYSEHLLSYSYLTVLYSVDPWLSFPTPETAESFYLEAQQRLAKFRERSQIIRTTALDAASYFQDNFFDFVYIDSSHTYEDTQAELIAYWPKMKPNGLFCGHDYANCEGVKKAVDEFALLHGLQVETTVRDEDTDWTGYLVNSWMIRVPS</sequence>
<protein>
    <submittedName>
        <fullName evidence="5">Methyltransferase domain containing protein</fullName>
    </submittedName>
</protein>
<evidence type="ECO:0000313" key="3">
    <source>
        <dbReference type="EMBL" id="CAB4197873.1"/>
    </source>
</evidence>
<accession>A0A6J7XMR9</accession>
<dbReference type="InterPro" id="IPR029063">
    <property type="entry name" value="SAM-dependent_MTases_sf"/>
</dbReference>
<dbReference type="PANTHER" id="PTHR37909:SF1">
    <property type="entry name" value="S-ADENOSYL-L-METHIONINE-DEPENDENT METHYLTRANSFERASES SUPERFAMILY PROTEIN"/>
    <property type="match status" value="1"/>
</dbReference>
<evidence type="ECO:0000313" key="5">
    <source>
        <dbReference type="EMBL" id="CAB5238021.1"/>
    </source>
</evidence>
<evidence type="ECO:0000313" key="2">
    <source>
        <dbReference type="EMBL" id="CAB4183252.1"/>
    </source>
</evidence>
<dbReference type="GO" id="GO:0032259">
    <property type="term" value="P:methylation"/>
    <property type="evidence" value="ECO:0007669"/>
    <property type="project" value="UniProtKB-KW"/>
</dbReference>
<proteinExistence type="predicted"/>
<evidence type="ECO:0000313" key="4">
    <source>
        <dbReference type="EMBL" id="CAB4211337.1"/>
    </source>
</evidence>
<dbReference type="EMBL" id="LR797371">
    <property type="protein sequence ID" value="CAB4211337.1"/>
    <property type="molecule type" value="Genomic_DNA"/>
</dbReference>
<dbReference type="EMBL" id="LR797258">
    <property type="protein sequence ID" value="CAB4197873.1"/>
    <property type="molecule type" value="Genomic_DNA"/>
</dbReference>
<dbReference type="PANTHER" id="PTHR37909">
    <property type="entry name" value="S-ADENOSYL-L-METHIONINE-DEPENDENT METHYLTRANSFERASES SUPERFAMILY PROTEIN"/>
    <property type="match status" value="1"/>
</dbReference>
<gene>
    <name evidence="2" type="ORF">UFOVP1076_49</name>
    <name evidence="3" type="ORF">UFOVP1314_32</name>
    <name evidence="4" type="ORF">UFOVP1427_38</name>
    <name evidence="5" type="ORF">UFOVP1523_42</name>
    <name evidence="1" type="ORF">UFOVP991_49</name>
</gene>
<dbReference type="EMBL" id="LR798456">
    <property type="protein sequence ID" value="CAB5238021.1"/>
    <property type="molecule type" value="Genomic_DNA"/>
</dbReference>
<dbReference type="Gene3D" id="3.40.50.150">
    <property type="entry name" value="Vaccinia Virus protein VP39"/>
    <property type="match status" value="1"/>
</dbReference>
<keyword evidence="5" id="KW-0808">Transferase</keyword>
<dbReference type="EMBL" id="LR796941">
    <property type="protein sequence ID" value="CAB4176667.1"/>
    <property type="molecule type" value="Genomic_DNA"/>
</dbReference>
<name>A0A6J7XMR9_9CAUD</name>
<dbReference type="SUPFAM" id="SSF53335">
    <property type="entry name" value="S-adenosyl-L-methionine-dependent methyltransferases"/>
    <property type="match status" value="1"/>
</dbReference>
<evidence type="ECO:0000313" key="1">
    <source>
        <dbReference type="EMBL" id="CAB4176667.1"/>
    </source>
</evidence>
<keyword evidence="5" id="KW-0489">Methyltransferase</keyword>
<dbReference type="GO" id="GO:0008168">
    <property type="term" value="F:methyltransferase activity"/>
    <property type="evidence" value="ECO:0007669"/>
    <property type="project" value="UniProtKB-KW"/>
</dbReference>
<dbReference type="EMBL" id="LR797025">
    <property type="protein sequence ID" value="CAB4183252.1"/>
    <property type="molecule type" value="Genomic_DNA"/>
</dbReference>
<reference evidence="5" key="1">
    <citation type="submission" date="2020-05" db="EMBL/GenBank/DDBJ databases">
        <authorList>
            <person name="Chiriac C."/>
            <person name="Salcher M."/>
            <person name="Ghai R."/>
            <person name="Kavagutti S V."/>
        </authorList>
    </citation>
    <scope>NUCLEOTIDE SEQUENCE</scope>
</reference>
<organism evidence="5">
    <name type="scientific">uncultured Caudovirales phage</name>
    <dbReference type="NCBI Taxonomy" id="2100421"/>
    <lineage>
        <taxon>Viruses</taxon>
        <taxon>Duplodnaviria</taxon>
        <taxon>Heunggongvirae</taxon>
        <taxon>Uroviricota</taxon>
        <taxon>Caudoviricetes</taxon>
        <taxon>Peduoviridae</taxon>
        <taxon>Maltschvirus</taxon>
        <taxon>Maltschvirus maltsch</taxon>
    </lineage>
</organism>